<feature type="domain" description="DUF7035" evidence="1">
    <location>
        <begin position="89"/>
        <end position="199"/>
    </location>
</feature>
<evidence type="ECO:0000313" key="2">
    <source>
        <dbReference type="EMBL" id="EGC29417.1"/>
    </source>
</evidence>
<evidence type="ECO:0000313" key="3">
    <source>
        <dbReference type="Proteomes" id="UP000001064"/>
    </source>
</evidence>
<dbReference type="VEuPathDB" id="AmoebaDB:DICPUDRAFT_42895"/>
<protein>
    <recommendedName>
        <fullName evidence="1">DUF7035 domain-containing protein</fullName>
    </recommendedName>
</protein>
<name>F1A313_DICPU</name>
<dbReference type="KEGG" id="dpp:DICPUDRAFT_42895"/>
<dbReference type="PANTHER" id="PTHR31378">
    <property type="entry name" value="EGF-LIKE DOMAIN-CONTAINING PROTEIN-RELATED-RELATED"/>
    <property type="match status" value="1"/>
</dbReference>
<dbReference type="InterPro" id="IPR055463">
    <property type="entry name" value="DUF7035"/>
</dbReference>
<dbReference type="STRING" id="5786.F1A313"/>
<dbReference type="PANTHER" id="PTHR31378:SF29">
    <property type="entry name" value="EGF-LIKE DOMAIN-CONTAINING PROTEIN-RELATED"/>
    <property type="match status" value="1"/>
</dbReference>
<dbReference type="EMBL" id="GL871435">
    <property type="protein sequence ID" value="EGC29417.1"/>
    <property type="molecule type" value="Genomic_DNA"/>
</dbReference>
<evidence type="ECO:0000259" key="1">
    <source>
        <dbReference type="Pfam" id="PF23034"/>
    </source>
</evidence>
<dbReference type="OrthoDB" id="23158at2759"/>
<sequence>MYLQLKDPDKSKHDSIPVIFKFYFPYERLDIFFLDWKSNGRYWSGNVLIPANLMPGSISYYIPNYDASTIIFNTQLSSESQLNVTSLEADLFGPIFESLFQIPPKFIYNERVIQFGWNITIKDTPNGLSHGFIVVRGNLDHSYYNFTIIVKKISGDRFVGDYLITMDISYGLMGCASQEYEIMNVYLEDTQGLFTRHKQISDF</sequence>
<proteinExistence type="predicted"/>
<gene>
    <name evidence="2" type="ORF">DICPUDRAFT_42895</name>
</gene>
<dbReference type="GeneID" id="10505373"/>
<feature type="non-terminal residue" evidence="2">
    <location>
        <position position="203"/>
    </location>
</feature>
<dbReference type="InParanoid" id="F1A313"/>
<dbReference type="Pfam" id="PF23034">
    <property type="entry name" value="DUF7035"/>
    <property type="match status" value="1"/>
</dbReference>
<keyword evidence="3" id="KW-1185">Reference proteome</keyword>
<organism evidence="2 3">
    <name type="scientific">Dictyostelium purpureum</name>
    <name type="common">Slime mold</name>
    <dbReference type="NCBI Taxonomy" id="5786"/>
    <lineage>
        <taxon>Eukaryota</taxon>
        <taxon>Amoebozoa</taxon>
        <taxon>Evosea</taxon>
        <taxon>Eumycetozoa</taxon>
        <taxon>Dictyostelia</taxon>
        <taxon>Dictyosteliales</taxon>
        <taxon>Dictyosteliaceae</taxon>
        <taxon>Dictyostelium</taxon>
    </lineage>
</organism>
<dbReference type="RefSeq" id="XP_003294055.1">
    <property type="nucleotide sequence ID" value="XM_003294007.1"/>
</dbReference>
<reference evidence="3" key="1">
    <citation type="journal article" date="2011" name="Genome Biol.">
        <title>Comparative genomics of the social amoebae Dictyostelium discoideum and Dictyostelium purpureum.</title>
        <authorList>
            <consortium name="US DOE Joint Genome Institute (JGI-PGF)"/>
            <person name="Sucgang R."/>
            <person name="Kuo A."/>
            <person name="Tian X."/>
            <person name="Salerno W."/>
            <person name="Parikh A."/>
            <person name="Feasley C.L."/>
            <person name="Dalin E."/>
            <person name="Tu H."/>
            <person name="Huang E."/>
            <person name="Barry K."/>
            <person name="Lindquist E."/>
            <person name="Shapiro H."/>
            <person name="Bruce D."/>
            <person name="Schmutz J."/>
            <person name="Salamov A."/>
            <person name="Fey P."/>
            <person name="Gaudet P."/>
            <person name="Anjard C."/>
            <person name="Babu M.M."/>
            <person name="Basu S."/>
            <person name="Bushmanova Y."/>
            <person name="van der Wel H."/>
            <person name="Katoh-Kurasawa M."/>
            <person name="Dinh C."/>
            <person name="Coutinho P.M."/>
            <person name="Saito T."/>
            <person name="Elias M."/>
            <person name="Schaap P."/>
            <person name="Kay R.R."/>
            <person name="Henrissat B."/>
            <person name="Eichinger L."/>
            <person name="Rivero F."/>
            <person name="Putnam N.H."/>
            <person name="West C.M."/>
            <person name="Loomis W.F."/>
            <person name="Chisholm R.L."/>
            <person name="Shaulsky G."/>
            <person name="Strassmann J.E."/>
            <person name="Queller D.C."/>
            <person name="Kuspa A."/>
            <person name="Grigoriev I.V."/>
        </authorList>
    </citation>
    <scope>NUCLEOTIDE SEQUENCE [LARGE SCALE GENOMIC DNA]</scope>
    <source>
        <strain evidence="3">QSDP1</strain>
    </source>
</reference>
<dbReference type="AlphaFoldDB" id="F1A313"/>
<accession>F1A313</accession>
<dbReference type="Proteomes" id="UP000001064">
    <property type="component" value="Unassembled WGS sequence"/>
</dbReference>